<evidence type="ECO:0000256" key="1">
    <source>
        <dbReference type="SAM" id="MobiDB-lite"/>
    </source>
</evidence>
<evidence type="ECO:0000313" key="4">
    <source>
        <dbReference type="Proteomes" id="UP000824596"/>
    </source>
</evidence>
<accession>A0A9P8SDH1</accession>
<dbReference type="GeneID" id="68360610"/>
<dbReference type="OrthoDB" id="5334491at2759"/>
<dbReference type="RefSeq" id="XP_044714849.1">
    <property type="nucleotide sequence ID" value="XM_044869952.1"/>
</dbReference>
<gene>
    <name evidence="3" type="ORF">HRG_11482</name>
</gene>
<evidence type="ECO:0000259" key="2">
    <source>
        <dbReference type="PROSITE" id="PS50090"/>
    </source>
</evidence>
<reference evidence="3" key="1">
    <citation type="submission" date="2021-09" db="EMBL/GenBank/DDBJ databases">
        <title>A high-quality genome of the endoparasitic fungus Hirsutella rhossiliensis with a comparison of Hirsutella genomes reveals transposable elements contributing to genome size variation.</title>
        <authorList>
            <person name="Lin R."/>
            <person name="Jiao Y."/>
            <person name="Sun X."/>
            <person name="Ling J."/>
            <person name="Xie B."/>
            <person name="Cheng X."/>
        </authorList>
    </citation>
    <scope>NUCLEOTIDE SEQUENCE</scope>
    <source>
        <strain evidence="3">HR02</strain>
    </source>
</reference>
<dbReference type="PROSITE" id="PS50090">
    <property type="entry name" value="MYB_LIKE"/>
    <property type="match status" value="1"/>
</dbReference>
<feature type="compositionally biased region" description="Pro residues" evidence="1">
    <location>
        <begin position="39"/>
        <end position="50"/>
    </location>
</feature>
<feature type="domain" description="Myb-like" evidence="2">
    <location>
        <begin position="137"/>
        <end position="190"/>
    </location>
</feature>
<dbReference type="Proteomes" id="UP000824596">
    <property type="component" value="Unassembled WGS sequence"/>
</dbReference>
<feature type="compositionally biased region" description="Basic and acidic residues" evidence="1">
    <location>
        <begin position="70"/>
        <end position="82"/>
    </location>
</feature>
<name>A0A9P8SDH1_9HYPO</name>
<evidence type="ECO:0000313" key="3">
    <source>
        <dbReference type="EMBL" id="KAH0957335.1"/>
    </source>
</evidence>
<dbReference type="AlphaFoldDB" id="A0A9P8SDH1"/>
<keyword evidence="4" id="KW-1185">Reference proteome</keyword>
<dbReference type="Gene3D" id="1.10.10.60">
    <property type="entry name" value="Homeodomain-like"/>
    <property type="match status" value="1"/>
</dbReference>
<dbReference type="InterPro" id="IPR001005">
    <property type="entry name" value="SANT/Myb"/>
</dbReference>
<proteinExistence type="predicted"/>
<sequence length="213" mass="23250">MLSPPQSSLGNIMVACRSLQSLVATPVAEAPRPSLASLPTPPMAHAPMPPKLRLRTPRPASPSGPNKRRRADDADHLSHGEEQDADSDLDIAPSHLSDDGPATPSTPKCSRIAPEQLPLGLARADFHDMHLLNNGQDVDNDGAEWSADDDRILVELVLDKLRLSKTEWQDCARSLGKDRHSVGRRWKSLMAKGDVGLKARGPSRRARLHGTWR</sequence>
<feature type="region of interest" description="Disordered" evidence="1">
    <location>
        <begin position="27"/>
        <end position="111"/>
    </location>
</feature>
<protein>
    <submittedName>
        <fullName evidence="3">MYB-like protein</fullName>
    </submittedName>
</protein>
<dbReference type="EMBL" id="JAIZPD010000021">
    <property type="protein sequence ID" value="KAH0957335.1"/>
    <property type="molecule type" value="Genomic_DNA"/>
</dbReference>
<comment type="caution">
    <text evidence="3">The sequence shown here is derived from an EMBL/GenBank/DDBJ whole genome shotgun (WGS) entry which is preliminary data.</text>
</comment>
<organism evidence="3 4">
    <name type="scientific">Hirsutella rhossiliensis</name>
    <dbReference type="NCBI Taxonomy" id="111463"/>
    <lineage>
        <taxon>Eukaryota</taxon>
        <taxon>Fungi</taxon>
        <taxon>Dikarya</taxon>
        <taxon>Ascomycota</taxon>
        <taxon>Pezizomycotina</taxon>
        <taxon>Sordariomycetes</taxon>
        <taxon>Hypocreomycetidae</taxon>
        <taxon>Hypocreales</taxon>
        <taxon>Ophiocordycipitaceae</taxon>
        <taxon>Hirsutella</taxon>
    </lineage>
</organism>